<accession>A0ABT3DE78</accession>
<keyword evidence="5" id="KW-0472">Membrane</keyword>
<comment type="caution">
    <text evidence="10">The sequence shown here is derived from an EMBL/GenBank/DDBJ whole genome shotgun (WGS) entry which is preliminary data.</text>
</comment>
<evidence type="ECO:0000313" key="10">
    <source>
        <dbReference type="EMBL" id="MCV9885375.1"/>
    </source>
</evidence>
<evidence type="ECO:0000259" key="9">
    <source>
        <dbReference type="Pfam" id="PF25198"/>
    </source>
</evidence>
<protein>
    <submittedName>
        <fullName evidence="10">Ger(X)C family spore germination protein</fullName>
    </submittedName>
</protein>
<evidence type="ECO:0000256" key="7">
    <source>
        <dbReference type="ARBA" id="ARBA00023288"/>
    </source>
</evidence>
<evidence type="ECO:0000259" key="8">
    <source>
        <dbReference type="Pfam" id="PF05504"/>
    </source>
</evidence>
<organism evidence="10 11">
    <name type="scientific">Metabacillus halosaccharovorans</name>
    <dbReference type="NCBI Taxonomy" id="930124"/>
    <lineage>
        <taxon>Bacteria</taxon>
        <taxon>Bacillati</taxon>
        <taxon>Bacillota</taxon>
        <taxon>Bacilli</taxon>
        <taxon>Bacillales</taxon>
        <taxon>Bacillaceae</taxon>
        <taxon>Metabacillus</taxon>
    </lineage>
</organism>
<sequence>MNTFLKYRLIVIKGLCLFISVVFLSGCWDSLDIEKRAVVLGIAIDKTNEEHGKEEENVSHLSNSFPRPDNEMIKITAQIAVPGKIPLGPESGGGDSDPVWILEVVGHTMDDALANLEQEISDDIFLGHLRIIIISEELARDGVERINDFFRRNSEVRRTAWLAISKGEASQFMKITPTFERVPGLYLSSMFENAVDLGKFPSDFIGEFWTILSSKGQDSFLPYISIKKEENVQIKGLAYFSGEKMVGISDPLEIGFFMAVLGNGKGGYGVFVQTPDSEDYVMVRISSRVVKIDTKIKDDQPEITVNINYEAEIDEKDAPEYVEIDDSKILKKIEEVTSKNTVESIQTFIKNTQEQESDIFGFGEHIRAKHPRFWDTKVKTPEKWHSLYRDLNVTVNCTTKIRRIGMKAK</sequence>
<keyword evidence="3" id="KW-0309">Germination</keyword>
<evidence type="ECO:0000256" key="3">
    <source>
        <dbReference type="ARBA" id="ARBA00022544"/>
    </source>
</evidence>
<feature type="domain" description="Spore germination GerAC-like C-terminal" evidence="8">
    <location>
        <begin position="235"/>
        <end position="405"/>
    </location>
</feature>
<dbReference type="NCBIfam" id="TIGR02887">
    <property type="entry name" value="spore_ger_x_C"/>
    <property type="match status" value="1"/>
</dbReference>
<comment type="subcellular location">
    <subcellularLocation>
        <location evidence="1">Membrane</location>
        <topology evidence="1">Lipid-anchor</topology>
    </subcellularLocation>
</comment>
<dbReference type="InterPro" id="IPR057336">
    <property type="entry name" value="GerAC_N"/>
</dbReference>
<evidence type="ECO:0000256" key="1">
    <source>
        <dbReference type="ARBA" id="ARBA00004635"/>
    </source>
</evidence>
<evidence type="ECO:0000313" key="11">
    <source>
        <dbReference type="Proteomes" id="UP001526147"/>
    </source>
</evidence>
<comment type="similarity">
    <text evidence="2">Belongs to the GerABKC lipoprotein family.</text>
</comment>
<evidence type="ECO:0000256" key="4">
    <source>
        <dbReference type="ARBA" id="ARBA00022729"/>
    </source>
</evidence>
<keyword evidence="6" id="KW-0564">Palmitate</keyword>
<dbReference type="InterPro" id="IPR046953">
    <property type="entry name" value="Spore_GerAC-like_C"/>
</dbReference>
<dbReference type="Gene3D" id="3.30.300.210">
    <property type="entry name" value="Nutrient germinant receptor protein C, domain 3"/>
    <property type="match status" value="1"/>
</dbReference>
<name>A0ABT3DE78_9BACI</name>
<keyword evidence="11" id="KW-1185">Reference proteome</keyword>
<evidence type="ECO:0000256" key="2">
    <source>
        <dbReference type="ARBA" id="ARBA00007886"/>
    </source>
</evidence>
<dbReference type="InterPro" id="IPR008844">
    <property type="entry name" value="Spore_GerAC-like"/>
</dbReference>
<dbReference type="PANTHER" id="PTHR35789:SF1">
    <property type="entry name" value="SPORE GERMINATION PROTEIN B3"/>
    <property type="match status" value="1"/>
</dbReference>
<dbReference type="Pfam" id="PF25198">
    <property type="entry name" value="Spore_GerAC_N"/>
    <property type="match status" value="1"/>
</dbReference>
<dbReference type="RefSeq" id="WP_264142162.1">
    <property type="nucleotide sequence ID" value="NZ_JAOYEY010000031.1"/>
</dbReference>
<evidence type="ECO:0000256" key="6">
    <source>
        <dbReference type="ARBA" id="ARBA00023139"/>
    </source>
</evidence>
<dbReference type="PANTHER" id="PTHR35789">
    <property type="entry name" value="SPORE GERMINATION PROTEIN B3"/>
    <property type="match status" value="1"/>
</dbReference>
<gene>
    <name evidence="10" type="ORF">OIH86_06900</name>
</gene>
<dbReference type="EMBL" id="JAOYEY010000031">
    <property type="protein sequence ID" value="MCV9885375.1"/>
    <property type="molecule type" value="Genomic_DNA"/>
</dbReference>
<feature type="domain" description="Spore germination protein N-terminal" evidence="9">
    <location>
        <begin position="29"/>
        <end position="226"/>
    </location>
</feature>
<dbReference type="Pfam" id="PF05504">
    <property type="entry name" value="Spore_GerAC"/>
    <property type="match status" value="1"/>
</dbReference>
<reference evidence="10 11" key="1">
    <citation type="submission" date="2022-10" db="EMBL/GenBank/DDBJ databases">
        <title>Draft genome assembly of moderately radiation resistant bacterium Metabacillus halosaccharovorans.</title>
        <authorList>
            <person name="Pal S."/>
            <person name="Gopinathan A."/>
        </authorList>
    </citation>
    <scope>NUCLEOTIDE SEQUENCE [LARGE SCALE GENOMIC DNA]</scope>
    <source>
        <strain evidence="10 11">VITHBRA001</strain>
    </source>
</reference>
<dbReference type="PROSITE" id="PS51257">
    <property type="entry name" value="PROKAR_LIPOPROTEIN"/>
    <property type="match status" value="1"/>
</dbReference>
<dbReference type="InterPro" id="IPR038501">
    <property type="entry name" value="Spore_GerAC_C_sf"/>
</dbReference>
<keyword evidence="4" id="KW-0732">Signal</keyword>
<proteinExistence type="inferred from homology"/>
<dbReference type="Proteomes" id="UP001526147">
    <property type="component" value="Unassembled WGS sequence"/>
</dbReference>
<keyword evidence="7" id="KW-0449">Lipoprotein</keyword>
<evidence type="ECO:0000256" key="5">
    <source>
        <dbReference type="ARBA" id="ARBA00023136"/>
    </source>
</evidence>